<dbReference type="PANTHER" id="PTHR46832:SF1">
    <property type="entry name" value="5'-METHYLTHIOADENOSINE_S-ADENOSYLHOMOCYSTEINE NUCLEOSIDASE"/>
    <property type="match status" value="1"/>
</dbReference>
<dbReference type="UniPathway" id="UPA00904">
    <property type="reaction ID" value="UER00871"/>
</dbReference>
<protein>
    <recommendedName>
        <fullName evidence="2">adenosylhomocysteine nucleosidase</fullName>
        <ecNumber evidence="2">3.2.2.9</ecNumber>
    </recommendedName>
</protein>
<name>A0A6I6EVZ8_9CLOT</name>
<evidence type="ECO:0000256" key="4">
    <source>
        <dbReference type="ARBA" id="ARBA00022801"/>
    </source>
</evidence>
<evidence type="ECO:0000256" key="1">
    <source>
        <dbReference type="ARBA" id="ARBA00004945"/>
    </source>
</evidence>
<evidence type="ECO:0000256" key="3">
    <source>
        <dbReference type="ARBA" id="ARBA00022605"/>
    </source>
</evidence>
<evidence type="ECO:0000313" key="7">
    <source>
        <dbReference type="EMBL" id="QGU95126.1"/>
    </source>
</evidence>
<evidence type="ECO:0000256" key="2">
    <source>
        <dbReference type="ARBA" id="ARBA00011974"/>
    </source>
</evidence>
<dbReference type="EMBL" id="CP046522">
    <property type="protein sequence ID" value="QGU95126.1"/>
    <property type="molecule type" value="Genomic_DNA"/>
</dbReference>
<dbReference type="InterPro" id="IPR035994">
    <property type="entry name" value="Nucleoside_phosphorylase_sf"/>
</dbReference>
<dbReference type="GO" id="GO:0009164">
    <property type="term" value="P:nucleoside catabolic process"/>
    <property type="evidence" value="ECO:0007669"/>
    <property type="project" value="InterPro"/>
</dbReference>
<dbReference type="GO" id="GO:0019509">
    <property type="term" value="P:L-methionine salvage from methylthioadenosine"/>
    <property type="evidence" value="ECO:0007669"/>
    <property type="project" value="UniProtKB-UniPathway"/>
</dbReference>
<dbReference type="Gene3D" id="3.40.50.1580">
    <property type="entry name" value="Nucleoside phosphorylase domain"/>
    <property type="match status" value="1"/>
</dbReference>
<dbReference type="NCBIfam" id="TIGR01704">
    <property type="entry name" value="MTA_SAH-Nsdase"/>
    <property type="match status" value="1"/>
</dbReference>
<dbReference type="NCBIfam" id="NF004079">
    <property type="entry name" value="PRK05584.1"/>
    <property type="match status" value="1"/>
</dbReference>
<keyword evidence="3" id="KW-0028">Amino-acid biosynthesis</keyword>
<evidence type="ECO:0000313" key="8">
    <source>
        <dbReference type="Proteomes" id="UP000422764"/>
    </source>
</evidence>
<comment type="pathway">
    <text evidence="1">Amino-acid biosynthesis; L-methionine biosynthesis via salvage pathway; S-methyl-5-thio-alpha-D-ribose 1-phosphate from S-methyl-5'-thioadenosine (hydrolase route): step 1/2.</text>
</comment>
<feature type="domain" description="Nucleoside phosphorylase" evidence="6">
    <location>
        <begin position="3"/>
        <end position="227"/>
    </location>
</feature>
<gene>
    <name evidence="7" type="ORF">GOM49_08500</name>
</gene>
<dbReference type="AlphaFoldDB" id="A0A6I6EVZ8"/>
<dbReference type="InterPro" id="IPR010049">
    <property type="entry name" value="MTA_SAH_Nsdase"/>
</dbReference>
<evidence type="ECO:0000259" key="6">
    <source>
        <dbReference type="Pfam" id="PF01048"/>
    </source>
</evidence>
<organism evidence="7 8">
    <name type="scientific">Clostridium bovifaecis</name>
    <dbReference type="NCBI Taxonomy" id="2184719"/>
    <lineage>
        <taxon>Bacteria</taxon>
        <taxon>Bacillati</taxon>
        <taxon>Bacillota</taxon>
        <taxon>Clostridia</taxon>
        <taxon>Eubacteriales</taxon>
        <taxon>Clostridiaceae</taxon>
        <taxon>Clostridium</taxon>
    </lineage>
</organism>
<dbReference type="InterPro" id="IPR000845">
    <property type="entry name" value="Nucleoside_phosphorylase_d"/>
</dbReference>
<keyword evidence="4 7" id="KW-0378">Hydrolase</keyword>
<accession>A0A6I6EVZ8</accession>
<dbReference type="Pfam" id="PF01048">
    <property type="entry name" value="PNP_UDP_1"/>
    <property type="match status" value="1"/>
</dbReference>
<evidence type="ECO:0000256" key="5">
    <source>
        <dbReference type="ARBA" id="ARBA00023167"/>
    </source>
</evidence>
<dbReference type="GO" id="GO:0019284">
    <property type="term" value="P:L-methionine salvage from S-adenosylmethionine"/>
    <property type="evidence" value="ECO:0007669"/>
    <property type="project" value="TreeGrafter"/>
</dbReference>
<dbReference type="SUPFAM" id="SSF53167">
    <property type="entry name" value="Purine and uridine phosphorylases"/>
    <property type="match status" value="1"/>
</dbReference>
<dbReference type="PANTHER" id="PTHR46832">
    <property type="entry name" value="5'-METHYLTHIOADENOSINE/S-ADENOSYLHOMOCYSTEINE NUCLEOSIDASE"/>
    <property type="match status" value="1"/>
</dbReference>
<dbReference type="GO" id="GO:0008782">
    <property type="term" value="F:adenosylhomocysteine nucleosidase activity"/>
    <property type="evidence" value="ECO:0007669"/>
    <property type="project" value="UniProtKB-EC"/>
</dbReference>
<dbReference type="CDD" id="cd09008">
    <property type="entry name" value="MTAN"/>
    <property type="match status" value="1"/>
</dbReference>
<dbReference type="EC" id="3.2.2.9" evidence="2"/>
<dbReference type="GO" id="GO:0005829">
    <property type="term" value="C:cytosol"/>
    <property type="evidence" value="ECO:0007669"/>
    <property type="project" value="TreeGrafter"/>
</dbReference>
<keyword evidence="7" id="KW-0326">Glycosidase</keyword>
<proteinExistence type="predicted"/>
<keyword evidence="5" id="KW-0486">Methionine biosynthesis</keyword>
<reference evidence="7 8" key="1">
    <citation type="submission" date="2019-12" db="EMBL/GenBank/DDBJ databases">
        <title>Genome sequenceing of Clostridium bovifaecis.</title>
        <authorList>
            <person name="Yao Y."/>
        </authorList>
    </citation>
    <scope>NUCLEOTIDE SEQUENCE [LARGE SCALE GENOMIC DNA]</scope>
    <source>
        <strain evidence="7 8">BXX</strain>
    </source>
</reference>
<keyword evidence="8" id="KW-1185">Reference proteome</keyword>
<sequence length="230" mass="25119">MIIGIIGAMDEEVEILLKNIELTKKDKKANMEFNIGELWGKSVVVVRSGIGKVNAAVCTQILIDDYKVNKVINVGVAGGIGKEILPGDVVIGENLVQHDVDTSVFGDKLGQIPRLEAYDFKCDSTLVKLAKEACDNSSEHKSFIGRIVSGDQFIASVEKIKWLNEEFDAIACEMEGASIAQVCYLNSVPFVIIRSISDNANNGAHIDYEKFIPIGVKNSTNILKNMLQAM</sequence>
<dbReference type="Proteomes" id="UP000422764">
    <property type="component" value="Chromosome"/>
</dbReference>
<dbReference type="GO" id="GO:0008930">
    <property type="term" value="F:methylthioadenosine nucleosidase activity"/>
    <property type="evidence" value="ECO:0007669"/>
    <property type="project" value="InterPro"/>
</dbReference>